<dbReference type="GO" id="GO:0005739">
    <property type="term" value="C:mitochondrion"/>
    <property type="evidence" value="ECO:0007669"/>
    <property type="project" value="TreeGrafter"/>
</dbReference>
<organism evidence="11 12">
    <name type="scientific">Talaromyces rugulosus</name>
    <name type="common">Penicillium rugulosum</name>
    <dbReference type="NCBI Taxonomy" id="121627"/>
    <lineage>
        <taxon>Eukaryota</taxon>
        <taxon>Fungi</taxon>
        <taxon>Dikarya</taxon>
        <taxon>Ascomycota</taxon>
        <taxon>Pezizomycotina</taxon>
        <taxon>Eurotiomycetes</taxon>
        <taxon>Eurotiomycetidae</taxon>
        <taxon>Eurotiales</taxon>
        <taxon>Trichocomaceae</taxon>
        <taxon>Talaromyces</taxon>
        <taxon>Talaromyces sect. Islandici</taxon>
    </lineage>
</organism>
<evidence type="ECO:0000256" key="1">
    <source>
        <dbReference type="ARBA" id="ARBA00001946"/>
    </source>
</evidence>
<feature type="region of interest" description="Disordered" evidence="10">
    <location>
        <begin position="24"/>
        <end position="50"/>
    </location>
</feature>
<dbReference type="GO" id="GO:0005524">
    <property type="term" value="F:ATP binding"/>
    <property type="evidence" value="ECO:0007669"/>
    <property type="project" value="UniProtKB-KW"/>
</dbReference>
<evidence type="ECO:0000313" key="11">
    <source>
        <dbReference type="EMBL" id="QKX64334.1"/>
    </source>
</evidence>
<dbReference type="PANTHER" id="PTHR32057">
    <property type="entry name" value="PROTEIN ADENYLYLTRANSFERASE SELO, MITOCHONDRIAL"/>
    <property type="match status" value="1"/>
</dbReference>
<evidence type="ECO:0000256" key="2">
    <source>
        <dbReference type="ARBA" id="ARBA00009747"/>
    </source>
</evidence>
<dbReference type="GO" id="GO:0070733">
    <property type="term" value="F:AMPylase activity"/>
    <property type="evidence" value="ECO:0007669"/>
    <property type="project" value="TreeGrafter"/>
</dbReference>
<keyword evidence="3" id="KW-0808">Transferase</keyword>
<sequence length="626" mass="70561">MASHITTTSKAQAGVTLAAIPKTSTFTSKLPPDPAVETPTAAHNAPRDALGSSRMVREAMYTYVRPEIVKEPELLGVSPRAMADIGLQAGEEQTEDFRSLVAGNKIFWSEEEGGIYPWAQCYGGWQFGSWAGQLGDGRAISLCELTNPSTNYRYELQLKGAGRTPYSRFADGKAVLRSSIREYVVSEALNALGIPTTRALALTLLPHSRVLRERTEPGAIVARFAESWLRIGSFDIFHSRNDRDMIRKLATFVAEDVFAGWESLPAAVRLSDDKDAPTSGDAVDSPSRKIPSSEIQGEPGQEENRFTRLYREIVRRNAKTVAAWQAYGFMNGVLNTDNTSLFGLSLDYGPFAFMDNFDPTYTPNHDDHFLRYSYKNQPSVIWWNLVRLGESLGELIGAADKVDDETFIAKGVTEEFGKVLVERAEKIINRVGDEYKIVFLNEYKRLMGRRLGLLTYKDSDFEVLFSELLDTMEQLELDFNHFFRKLSEISLAEIETDEQRLAVSRVFFHSEGVSGIGNTAESATKRIAAWLDSWRLRVAEDWKDANDDDRQKSMKAVNPKFLPRSWILDELIERVERKGEREVLGRVMNMALDPFSDEWGGDKEEEERFCGDVPRFKRAMMCSCSS</sequence>
<protein>
    <recommendedName>
        <fullName evidence="9">Selenoprotein O</fullName>
    </recommendedName>
</protein>
<dbReference type="HAMAP" id="MF_00692">
    <property type="entry name" value="SelO"/>
    <property type="match status" value="1"/>
</dbReference>
<comment type="similarity">
    <text evidence="2">Belongs to the SELO family.</text>
</comment>
<evidence type="ECO:0000256" key="8">
    <source>
        <dbReference type="ARBA" id="ARBA00022842"/>
    </source>
</evidence>
<comment type="cofactor">
    <cofactor evidence="1">
        <name>Mg(2+)</name>
        <dbReference type="ChEBI" id="CHEBI:18420"/>
    </cofactor>
</comment>
<accession>A0A7H8RD39</accession>
<dbReference type="OrthoDB" id="10254721at2759"/>
<gene>
    <name evidence="11" type="ORF">TRUGW13939_11508</name>
</gene>
<keyword evidence="6" id="KW-0547">Nucleotide-binding</keyword>
<dbReference type="GO" id="GO:0046872">
    <property type="term" value="F:metal ion binding"/>
    <property type="evidence" value="ECO:0007669"/>
    <property type="project" value="UniProtKB-KW"/>
</dbReference>
<evidence type="ECO:0000256" key="7">
    <source>
        <dbReference type="ARBA" id="ARBA00022840"/>
    </source>
</evidence>
<keyword evidence="7" id="KW-0067">ATP-binding</keyword>
<keyword evidence="4" id="KW-0548">Nucleotidyltransferase</keyword>
<evidence type="ECO:0000256" key="6">
    <source>
        <dbReference type="ARBA" id="ARBA00022741"/>
    </source>
</evidence>
<name>A0A7H8RD39_TALRU</name>
<evidence type="ECO:0000313" key="12">
    <source>
        <dbReference type="Proteomes" id="UP000509510"/>
    </source>
</evidence>
<dbReference type="PANTHER" id="PTHR32057:SF14">
    <property type="entry name" value="PROTEIN ADENYLYLTRANSFERASE SELO, MITOCHONDRIAL"/>
    <property type="match status" value="1"/>
</dbReference>
<keyword evidence="8" id="KW-0460">Magnesium</keyword>
<dbReference type="AlphaFoldDB" id="A0A7H8RD39"/>
<feature type="region of interest" description="Disordered" evidence="10">
    <location>
        <begin position="272"/>
        <end position="301"/>
    </location>
</feature>
<evidence type="ECO:0000256" key="10">
    <source>
        <dbReference type="SAM" id="MobiDB-lite"/>
    </source>
</evidence>
<evidence type="ECO:0000256" key="5">
    <source>
        <dbReference type="ARBA" id="ARBA00022723"/>
    </source>
</evidence>
<dbReference type="InterPro" id="IPR003846">
    <property type="entry name" value="SelO"/>
</dbReference>
<dbReference type="Pfam" id="PF02696">
    <property type="entry name" value="SelO"/>
    <property type="match status" value="1"/>
</dbReference>
<dbReference type="Proteomes" id="UP000509510">
    <property type="component" value="Chromosome VI"/>
</dbReference>
<reference evidence="12" key="1">
    <citation type="submission" date="2020-06" db="EMBL/GenBank/DDBJ databases">
        <title>A chromosome-scale genome assembly of Talaromyces rugulosus W13939.</title>
        <authorList>
            <person name="Wang B."/>
            <person name="Guo L."/>
            <person name="Ye K."/>
            <person name="Wang L."/>
        </authorList>
    </citation>
    <scope>NUCLEOTIDE SEQUENCE [LARGE SCALE GENOMIC DNA]</scope>
    <source>
        <strain evidence="12">W13939</strain>
    </source>
</reference>
<proteinExistence type="inferred from homology"/>
<dbReference type="RefSeq" id="XP_035350508.1">
    <property type="nucleotide sequence ID" value="XM_035494615.1"/>
</dbReference>
<dbReference type="KEGG" id="trg:TRUGW13939_11508"/>
<evidence type="ECO:0000256" key="9">
    <source>
        <dbReference type="ARBA" id="ARBA00031547"/>
    </source>
</evidence>
<dbReference type="EMBL" id="CP055903">
    <property type="protein sequence ID" value="QKX64334.1"/>
    <property type="molecule type" value="Genomic_DNA"/>
</dbReference>
<keyword evidence="12" id="KW-1185">Reference proteome</keyword>
<keyword evidence="5" id="KW-0479">Metal-binding</keyword>
<evidence type="ECO:0000256" key="3">
    <source>
        <dbReference type="ARBA" id="ARBA00022679"/>
    </source>
</evidence>
<evidence type="ECO:0000256" key="4">
    <source>
        <dbReference type="ARBA" id="ARBA00022695"/>
    </source>
</evidence>
<dbReference type="GeneID" id="55998986"/>